<dbReference type="PANTHER" id="PTHR30008:SF0">
    <property type="entry name" value="EXODEOXYRIBONUCLEASE 7 LARGE SUBUNIT"/>
    <property type="match status" value="1"/>
</dbReference>
<dbReference type="HAMAP" id="MF_00378">
    <property type="entry name" value="Exonuc_7_L"/>
    <property type="match status" value="1"/>
</dbReference>
<evidence type="ECO:0000256" key="1">
    <source>
        <dbReference type="ARBA" id="ARBA00022490"/>
    </source>
</evidence>
<feature type="domain" description="Exonuclease VII large subunit C-terminal" evidence="7">
    <location>
        <begin position="131"/>
        <end position="440"/>
    </location>
</feature>
<comment type="catalytic activity">
    <reaction evidence="5 6">
        <text>Exonucleolytic cleavage in either 5'- to 3'- or 3'- to 5'-direction to yield nucleoside 5'-phosphates.</text>
        <dbReference type="EC" id="3.1.11.6"/>
    </reaction>
</comment>
<comment type="function">
    <text evidence="5">Bidirectionally degrades single-stranded DNA into large acid-insoluble oligonucleotides, which are then degraded further into small acid-soluble oligonucleotides.</text>
</comment>
<dbReference type="InterPro" id="IPR025824">
    <property type="entry name" value="OB-fold_nuc-bd_dom"/>
</dbReference>
<dbReference type="RefSeq" id="WP_197115579.1">
    <property type="nucleotide sequence ID" value="NZ_JACBXQ010000004.1"/>
</dbReference>
<comment type="caution">
    <text evidence="9">The sequence shown here is derived from an EMBL/GenBank/DDBJ whole genome shotgun (WGS) entry which is preliminary data.</text>
</comment>
<comment type="similarity">
    <text evidence="5 6">Belongs to the XseA family.</text>
</comment>
<feature type="domain" description="OB-fold nucleic acid binding" evidence="8">
    <location>
        <begin position="9"/>
        <end position="104"/>
    </location>
</feature>
<protein>
    <recommendedName>
        <fullName evidence="5">Exodeoxyribonuclease 7 large subunit</fullName>
        <ecNumber evidence="5">3.1.11.6</ecNumber>
    </recommendedName>
    <alternativeName>
        <fullName evidence="5">Exodeoxyribonuclease VII large subunit</fullName>
        <shortName evidence="5">Exonuclease VII large subunit</shortName>
    </alternativeName>
</protein>
<proteinExistence type="inferred from homology"/>
<dbReference type="Proteomes" id="UP000721415">
    <property type="component" value="Unassembled WGS sequence"/>
</dbReference>
<comment type="subcellular location">
    <subcellularLocation>
        <location evidence="5 6">Cytoplasm</location>
    </subcellularLocation>
</comment>
<dbReference type="EMBL" id="JACBXQ010000004">
    <property type="protein sequence ID" value="MBG9986658.1"/>
    <property type="molecule type" value="Genomic_DNA"/>
</dbReference>
<evidence type="ECO:0000256" key="4">
    <source>
        <dbReference type="ARBA" id="ARBA00022839"/>
    </source>
</evidence>
<comment type="subunit">
    <text evidence="5">Heterooligomer composed of large and small subunits.</text>
</comment>
<organism evidence="9 10">
    <name type="scientific">Facklamia lactis</name>
    <dbReference type="NCBI Taxonomy" id="2749967"/>
    <lineage>
        <taxon>Bacteria</taxon>
        <taxon>Bacillati</taxon>
        <taxon>Bacillota</taxon>
        <taxon>Bacilli</taxon>
        <taxon>Lactobacillales</taxon>
        <taxon>Aerococcaceae</taxon>
        <taxon>Facklamia</taxon>
    </lineage>
</organism>
<accession>A0ABS0LR81</accession>
<name>A0ABS0LR81_9LACT</name>
<dbReference type="Pfam" id="PF02601">
    <property type="entry name" value="Exonuc_VII_L"/>
    <property type="match status" value="1"/>
</dbReference>
<keyword evidence="1 5" id="KW-0963">Cytoplasm</keyword>
<dbReference type="Pfam" id="PF13742">
    <property type="entry name" value="tRNA_anti_2"/>
    <property type="match status" value="1"/>
</dbReference>
<keyword evidence="4 5" id="KW-0269">Exonuclease</keyword>
<dbReference type="EC" id="3.1.11.6" evidence="5"/>
<dbReference type="CDD" id="cd04489">
    <property type="entry name" value="ExoVII_LU_OBF"/>
    <property type="match status" value="1"/>
</dbReference>
<reference evidence="9 10" key="1">
    <citation type="submission" date="2020-07" db="EMBL/GenBank/DDBJ databases">
        <title>Facklamia lactis sp. nov., isolated from raw milk.</title>
        <authorList>
            <person name="Doll E.V."/>
            <person name="Huptas C."/>
            <person name="Staib L."/>
            <person name="Wenning M."/>
            <person name="Scherer S."/>
        </authorList>
    </citation>
    <scope>NUCLEOTIDE SEQUENCE [LARGE SCALE GENOMIC DNA]</scope>
    <source>
        <strain evidence="9 10">DSM 111018</strain>
    </source>
</reference>
<dbReference type="PANTHER" id="PTHR30008">
    <property type="entry name" value="EXODEOXYRIBONUCLEASE 7 LARGE SUBUNIT"/>
    <property type="match status" value="1"/>
</dbReference>
<keyword evidence="3 5" id="KW-0378">Hydrolase</keyword>
<evidence type="ECO:0000256" key="5">
    <source>
        <dbReference type="HAMAP-Rule" id="MF_00378"/>
    </source>
</evidence>
<keyword evidence="2 5" id="KW-0540">Nuclease</keyword>
<dbReference type="InterPro" id="IPR003753">
    <property type="entry name" value="Exonuc_VII_L"/>
</dbReference>
<dbReference type="NCBIfam" id="TIGR00237">
    <property type="entry name" value="xseA"/>
    <property type="match status" value="1"/>
</dbReference>
<evidence type="ECO:0000256" key="3">
    <source>
        <dbReference type="ARBA" id="ARBA00022801"/>
    </source>
</evidence>
<evidence type="ECO:0000313" key="10">
    <source>
        <dbReference type="Proteomes" id="UP000721415"/>
    </source>
</evidence>
<evidence type="ECO:0000256" key="2">
    <source>
        <dbReference type="ARBA" id="ARBA00022722"/>
    </source>
</evidence>
<dbReference type="InterPro" id="IPR020579">
    <property type="entry name" value="Exonuc_VII_lsu_C"/>
</dbReference>
<evidence type="ECO:0000259" key="7">
    <source>
        <dbReference type="Pfam" id="PF02601"/>
    </source>
</evidence>
<keyword evidence="10" id="KW-1185">Reference proteome</keyword>
<evidence type="ECO:0000256" key="6">
    <source>
        <dbReference type="RuleBase" id="RU004355"/>
    </source>
</evidence>
<gene>
    <name evidence="5" type="primary">xseA</name>
    <name evidence="9" type="ORF">HZY91_07090</name>
</gene>
<evidence type="ECO:0000259" key="8">
    <source>
        <dbReference type="Pfam" id="PF13742"/>
    </source>
</evidence>
<dbReference type="GO" id="GO:0008855">
    <property type="term" value="F:exodeoxyribonuclease VII activity"/>
    <property type="evidence" value="ECO:0007669"/>
    <property type="project" value="UniProtKB-EC"/>
</dbReference>
<evidence type="ECO:0000313" key="9">
    <source>
        <dbReference type="EMBL" id="MBG9986658.1"/>
    </source>
</evidence>
<sequence>MTERTQNYLTVSALSKYISQKFDRDPHLQKLQVIGEISNFRPRPKGPQFFALKEGQVVINAVMFPDKYQRLKFQLEEGMKVIVTARVGVYEAAGRYQLYIESIEPDGVGALYLALEQLKERMKQAGLFDRPKKELAKFPKRIAVITSPTGAVIRDILTTINRRFPIVEVIVFPTRVQGQEAVREVVKAFEMIANFPEKIDGVILARGGGSIEDLWCFNDELIAQAILDCNIPVISSIGHETDTTISDLVADLRAPTPTAAAELSVPVLQELVMEIEQKTQRMRQSLYQYLRHKSQLLDRYRQSYVLTQPQRLYESYVQSLNWLTDKLVVQTNKRFQEEYYRLDHLDQRLRYSQPIQQIKMKEQKLAHIQSQLLKLLPEYLQNSRQQLDKNLALLDAYSPLKIMQRGYTLVEREQMIIKSSQELTPNDHIKVRFIDGLVKAEVLQVDPLNNIDYEEEN</sequence>